<sequence>MCTLQSNPVTYSVGNKLRISDLLCLIQMRITLSKCVAHPNKNCGQQISKNVMGVFSLGFCPRSLYLYINESFQVKEDKYMIVNHEENNAVSYLLNNRVFDACCTCHQITINFLELETV</sequence>
<name>A0A212C5J2_CEREH</name>
<dbReference type="EMBL" id="MKHE01000029">
    <property type="protein sequence ID" value="OWK01256.1"/>
    <property type="molecule type" value="Genomic_DNA"/>
</dbReference>
<comment type="caution">
    <text evidence="1">The sequence shown here is derived from an EMBL/GenBank/DDBJ whole genome shotgun (WGS) entry which is preliminary data.</text>
</comment>
<accession>A0A212C5J2</accession>
<dbReference type="Proteomes" id="UP000242450">
    <property type="component" value="Chromosome 29"/>
</dbReference>
<keyword evidence="2" id="KW-1185">Reference proteome</keyword>
<evidence type="ECO:0000313" key="1">
    <source>
        <dbReference type="EMBL" id="OWK01256.1"/>
    </source>
</evidence>
<reference evidence="1 2" key="1">
    <citation type="journal article" date="2018" name="Mol. Genet. Genomics">
        <title>The red deer Cervus elaphus genome CerEla1.0: sequencing, annotating, genes, and chromosomes.</title>
        <authorList>
            <person name="Bana N.A."/>
            <person name="Nyiri A."/>
            <person name="Nagy J."/>
            <person name="Frank K."/>
            <person name="Nagy T."/>
            <person name="Steger V."/>
            <person name="Schiller M."/>
            <person name="Lakatos P."/>
            <person name="Sugar L."/>
            <person name="Horn P."/>
            <person name="Barta E."/>
            <person name="Orosz L."/>
        </authorList>
    </citation>
    <scope>NUCLEOTIDE SEQUENCE [LARGE SCALE GENOMIC DNA]</scope>
    <source>
        <strain evidence="1">Hungarian</strain>
    </source>
</reference>
<proteinExistence type="predicted"/>
<evidence type="ECO:0000313" key="2">
    <source>
        <dbReference type="Proteomes" id="UP000242450"/>
    </source>
</evidence>
<protein>
    <submittedName>
        <fullName evidence="1">Uncharacterized protein</fullName>
    </submittedName>
</protein>
<dbReference type="AlphaFoldDB" id="A0A212C5J2"/>
<organism evidence="1 2">
    <name type="scientific">Cervus elaphus hippelaphus</name>
    <name type="common">European red deer</name>
    <dbReference type="NCBI Taxonomy" id="46360"/>
    <lineage>
        <taxon>Eukaryota</taxon>
        <taxon>Metazoa</taxon>
        <taxon>Chordata</taxon>
        <taxon>Craniata</taxon>
        <taxon>Vertebrata</taxon>
        <taxon>Euteleostomi</taxon>
        <taxon>Mammalia</taxon>
        <taxon>Eutheria</taxon>
        <taxon>Laurasiatheria</taxon>
        <taxon>Artiodactyla</taxon>
        <taxon>Ruminantia</taxon>
        <taxon>Pecora</taxon>
        <taxon>Cervidae</taxon>
        <taxon>Cervinae</taxon>
        <taxon>Cervus</taxon>
    </lineage>
</organism>
<gene>
    <name evidence="1" type="ORF">Celaphus_00018387</name>
</gene>